<sequence length="215" mass="24070">MEEIRVELDVPISIVGVCSLVPRGILRTSYLTNNCRPRSNKVSTRYCLIVLVLVSSMQLGTATAMAQSIQTPNNFFGFEIGSDGELARYPKVLEYLRPLAERSERVTYKPRGTTTNGNPYVLVTISSQSNLNRLDRLIEINHRLADPRDLTEAEVKSLTREGVPFYFLYATIHSNEVGNGQAIIQIAHRLATEQSPQIREILDNTVLLLVPSQNP</sequence>
<dbReference type="InterPro" id="IPR000834">
    <property type="entry name" value="Peptidase_M14"/>
</dbReference>
<evidence type="ECO:0000256" key="1">
    <source>
        <dbReference type="SAM" id="Phobius"/>
    </source>
</evidence>
<dbReference type="Gene3D" id="3.40.630.10">
    <property type="entry name" value="Zn peptidases"/>
    <property type="match status" value="1"/>
</dbReference>
<keyword evidence="1" id="KW-1133">Transmembrane helix</keyword>
<dbReference type="SUPFAM" id="SSF53187">
    <property type="entry name" value="Zn-dependent exopeptidases"/>
    <property type="match status" value="1"/>
</dbReference>
<dbReference type="Pfam" id="PF00246">
    <property type="entry name" value="Peptidase_M14"/>
    <property type="match status" value="1"/>
</dbReference>
<dbReference type="GO" id="GO:0008270">
    <property type="term" value="F:zinc ion binding"/>
    <property type="evidence" value="ECO:0007669"/>
    <property type="project" value="InterPro"/>
</dbReference>
<organism evidence="3">
    <name type="scientific">marine metagenome</name>
    <dbReference type="NCBI Taxonomy" id="408172"/>
    <lineage>
        <taxon>unclassified sequences</taxon>
        <taxon>metagenomes</taxon>
        <taxon>ecological metagenomes</taxon>
    </lineage>
</organism>
<evidence type="ECO:0000313" key="3">
    <source>
        <dbReference type="EMBL" id="SVC75079.1"/>
    </source>
</evidence>
<dbReference type="GO" id="GO:0004181">
    <property type="term" value="F:metallocarboxypeptidase activity"/>
    <property type="evidence" value="ECO:0007669"/>
    <property type="project" value="InterPro"/>
</dbReference>
<name>A0A382PNY8_9ZZZZ</name>
<feature type="transmembrane region" description="Helical" evidence="1">
    <location>
        <begin position="46"/>
        <end position="66"/>
    </location>
</feature>
<keyword evidence="1" id="KW-0472">Membrane</keyword>
<protein>
    <recommendedName>
        <fullName evidence="2">Peptidase M14 domain-containing protein</fullName>
    </recommendedName>
</protein>
<keyword evidence="1" id="KW-0812">Transmembrane</keyword>
<dbReference type="AlphaFoldDB" id="A0A382PNY8"/>
<dbReference type="GO" id="GO:0006508">
    <property type="term" value="P:proteolysis"/>
    <property type="evidence" value="ECO:0007669"/>
    <property type="project" value="InterPro"/>
</dbReference>
<evidence type="ECO:0000259" key="2">
    <source>
        <dbReference type="Pfam" id="PF00246"/>
    </source>
</evidence>
<reference evidence="3" key="1">
    <citation type="submission" date="2018-05" db="EMBL/GenBank/DDBJ databases">
        <authorList>
            <person name="Lanie J.A."/>
            <person name="Ng W.-L."/>
            <person name="Kazmierczak K.M."/>
            <person name="Andrzejewski T.M."/>
            <person name="Davidsen T.M."/>
            <person name="Wayne K.J."/>
            <person name="Tettelin H."/>
            <person name="Glass J.I."/>
            <person name="Rusch D."/>
            <person name="Podicherti R."/>
            <person name="Tsui H.-C.T."/>
            <person name="Winkler M.E."/>
        </authorList>
    </citation>
    <scope>NUCLEOTIDE SEQUENCE</scope>
</reference>
<proteinExistence type="predicted"/>
<feature type="non-terminal residue" evidence="3">
    <location>
        <position position="215"/>
    </location>
</feature>
<accession>A0A382PNY8</accession>
<dbReference type="EMBL" id="UINC01108747">
    <property type="protein sequence ID" value="SVC75079.1"/>
    <property type="molecule type" value="Genomic_DNA"/>
</dbReference>
<gene>
    <name evidence="3" type="ORF">METZ01_LOCUS327933</name>
</gene>
<feature type="domain" description="Peptidase M14" evidence="2">
    <location>
        <begin position="94"/>
        <end position="215"/>
    </location>
</feature>